<dbReference type="Proteomes" id="UP000664859">
    <property type="component" value="Unassembled WGS sequence"/>
</dbReference>
<reference evidence="5" key="1">
    <citation type="submission" date="2021-02" db="EMBL/GenBank/DDBJ databases">
        <title>First Annotated Genome of the Yellow-green Alga Tribonema minus.</title>
        <authorList>
            <person name="Mahan K.M."/>
        </authorList>
    </citation>
    <scope>NUCLEOTIDE SEQUENCE</scope>
    <source>
        <strain evidence="5">UTEX B ZZ1240</strain>
    </source>
</reference>
<name>A0A835ZFN1_9STRA</name>
<feature type="domain" description="UvrD-like helicase C-terminal" evidence="4">
    <location>
        <begin position="670"/>
        <end position="714"/>
    </location>
</feature>
<evidence type="ECO:0000256" key="1">
    <source>
        <dbReference type="ARBA" id="ARBA00022741"/>
    </source>
</evidence>
<gene>
    <name evidence="5" type="ORF">JKP88DRAFT_250999</name>
</gene>
<dbReference type="SUPFAM" id="SSF52540">
    <property type="entry name" value="P-loop containing nucleoside triphosphate hydrolases"/>
    <property type="match status" value="1"/>
</dbReference>
<keyword evidence="6" id="KW-1185">Reference proteome</keyword>
<protein>
    <submittedName>
        <fullName evidence="5">P-loop containing nucleoside triphosphate hydrolase protein</fullName>
    </submittedName>
</protein>
<proteinExistence type="predicted"/>
<dbReference type="AlphaFoldDB" id="A0A835ZFN1"/>
<evidence type="ECO:0000313" key="5">
    <source>
        <dbReference type="EMBL" id="KAG5192178.1"/>
    </source>
</evidence>
<accession>A0A835ZFN1</accession>
<dbReference type="InterPro" id="IPR050534">
    <property type="entry name" value="Coronavir_polyprotein_1ab"/>
</dbReference>
<dbReference type="PANTHER" id="PTHR43788:SF6">
    <property type="entry name" value="DNA HELICASE B"/>
    <property type="match status" value="1"/>
</dbReference>
<dbReference type="InterPro" id="IPR027785">
    <property type="entry name" value="UvrD-like_helicase_C"/>
</dbReference>
<dbReference type="Pfam" id="PF13604">
    <property type="entry name" value="AAA_30"/>
    <property type="match status" value="1"/>
</dbReference>
<dbReference type="GO" id="GO:0005524">
    <property type="term" value="F:ATP binding"/>
    <property type="evidence" value="ECO:0007669"/>
    <property type="project" value="UniProtKB-KW"/>
</dbReference>
<keyword evidence="1" id="KW-0547">Nucleotide-binding</keyword>
<sequence>MALRTENSALTAPVATRPTAASEVAAPRTCPSQVRHVEGQFAVHLTYTTDEVVRCSIAKGARIPATLRSIGAENCAVVAHSMNRAGALRKLGSGSISTYFELLAKECFPLPVPGLSLMAVFEGGKLKVWAVPCQYFTRWAYQAVAWSLMNMKDPEWGSLRMEVERFHTSVEQKGIVETMFSKYTASVMGAERPYPITKRLPIYRQPMEHVANVLGESISPQARAALALWGSYEGGDPNVWPTYGSATAMPECWVVKDATRKRGLAFLLAHNMLRLHVQEDGGRFYKTPEVHAAEAVLIESLREVCGRDLPFMRYVGEGLTDDQLAAVKMVAANRVSILTGFAGTGKTEIIRVIVASLGAAVLAPSHTSRRVVERRVGGLAATEVLQCMQYAPQRQWSSARDVKFLSQLISNEREVQERPSDDDARQAAIKKRNGALSQLQILVIDESSMMDLTLASKVVAGFVEDCPNLSRIVFCGDPDQLSSVDRGAVLQDLIDSGAFPHTHLTKVMRTGAGRLASNPQAFLKRQLGTFDDETMVIHNCGREITHHSGLAVPCAAIWRAYQSSVARGASTRILASKNKEVDIINEFVFRQLYGEYHFRGALLTAGGTLVAKAMFDSIEGEQFLKGDLLVLTAVEQTPGTVFMTLRREGEEKQFIVRCRTDRVTETFSLGYATTVHMMQGGETDVILASVSKPNCSFQGRKALYTMSTRAKKRCELFTARGQVDVSDVVFNPKTSDRTSTFVDMLNSLPQKRRKRE</sequence>
<comment type="caution">
    <text evidence="5">The sequence shown here is derived from an EMBL/GenBank/DDBJ whole genome shotgun (WGS) entry which is preliminary data.</text>
</comment>
<keyword evidence="5" id="KW-0378">Hydrolase</keyword>
<organism evidence="5 6">
    <name type="scientific">Tribonema minus</name>
    <dbReference type="NCBI Taxonomy" id="303371"/>
    <lineage>
        <taxon>Eukaryota</taxon>
        <taxon>Sar</taxon>
        <taxon>Stramenopiles</taxon>
        <taxon>Ochrophyta</taxon>
        <taxon>PX clade</taxon>
        <taxon>Xanthophyceae</taxon>
        <taxon>Tribonematales</taxon>
        <taxon>Tribonemataceae</taxon>
        <taxon>Tribonema</taxon>
    </lineage>
</organism>
<dbReference type="OrthoDB" id="204766at2759"/>
<dbReference type="GO" id="GO:0003678">
    <property type="term" value="F:DNA helicase activity"/>
    <property type="evidence" value="ECO:0007669"/>
    <property type="project" value="UniProtKB-ARBA"/>
</dbReference>
<dbReference type="Gene3D" id="3.40.50.300">
    <property type="entry name" value="P-loop containing nucleotide triphosphate hydrolases"/>
    <property type="match status" value="2"/>
</dbReference>
<dbReference type="CDD" id="cd17933">
    <property type="entry name" value="DEXSc_RecD-like"/>
    <property type="match status" value="1"/>
</dbReference>
<dbReference type="EMBL" id="JAFCMP010000009">
    <property type="protein sequence ID" value="KAG5192178.1"/>
    <property type="molecule type" value="Genomic_DNA"/>
</dbReference>
<feature type="region of interest" description="Disordered" evidence="3">
    <location>
        <begin position="1"/>
        <end position="23"/>
    </location>
</feature>
<dbReference type="Pfam" id="PF13538">
    <property type="entry name" value="UvrD_C_2"/>
    <property type="match status" value="1"/>
</dbReference>
<dbReference type="InterPro" id="IPR027417">
    <property type="entry name" value="P-loop_NTPase"/>
</dbReference>
<evidence type="ECO:0000313" key="6">
    <source>
        <dbReference type="Proteomes" id="UP000664859"/>
    </source>
</evidence>
<evidence type="ECO:0000256" key="2">
    <source>
        <dbReference type="ARBA" id="ARBA00022840"/>
    </source>
</evidence>
<dbReference type="PANTHER" id="PTHR43788">
    <property type="entry name" value="DNA2/NAM7 HELICASE FAMILY MEMBER"/>
    <property type="match status" value="1"/>
</dbReference>
<dbReference type="GO" id="GO:0016787">
    <property type="term" value="F:hydrolase activity"/>
    <property type="evidence" value="ECO:0007669"/>
    <property type="project" value="UniProtKB-KW"/>
</dbReference>
<keyword evidence="2" id="KW-0067">ATP-binding</keyword>
<dbReference type="CDD" id="cd18809">
    <property type="entry name" value="SF1_C_RecD"/>
    <property type="match status" value="1"/>
</dbReference>
<evidence type="ECO:0000259" key="4">
    <source>
        <dbReference type="Pfam" id="PF13538"/>
    </source>
</evidence>
<evidence type="ECO:0000256" key="3">
    <source>
        <dbReference type="SAM" id="MobiDB-lite"/>
    </source>
</evidence>
<dbReference type="Gene3D" id="2.30.30.940">
    <property type="match status" value="1"/>
</dbReference>
<feature type="compositionally biased region" description="Polar residues" evidence="3">
    <location>
        <begin position="1"/>
        <end position="10"/>
    </location>
</feature>